<keyword evidence="2" id="KW-1185">Reference proteome</keyword>
<accession>A0A7J8VZ34</accession>
<protein>
    <submittedName>
        <fullName evidence="1">Uncharacterized protein</fullName>
    </submittedName>
</protein>
<feature type="non-terminal residue" evidence="1">
    <location>
        <position position="1"/>
    </location>
</feature>
<name>A0A7J8VZ34_9ROSI</name>
<comment type="caution">
    <text evidence="1">The sequence shown here is derived from an EMBL/GenBank/DDBJ whole genome shotgun (WGS) entry which is preliminary data.</text>
</comment>
<gene>
    <name evidence="1" type="ORF">Goklo_001043</name>
</gene>
<organism evidence="1 2">
    <name type="scientific">Gossypium klotzschianum</name>
    <dbReference type="NCBI Taxonomy" id="34286"/>
    <lineage>
        <taxon>Eukaryota</taxon>
        <taxon>Viridiplantae</taxon>
        <taxon>Streptophyta</taxon>
        <taxon>Embryophyta</taxon>
        <taxon>Tracheophyta</taxon>
        <taxon>Spermatophyta</taxon>
        <taxon>Magnoliopsida</taxon>
        <taxon>eudicotyledons</taxon>
        <taxon>Gunneridae</taxon>
        <taxon>Pentapetalae</taxon>
        <taxon>rosids</taxon>
        <taxon>malvids</taxon>
        <taxon>Malvales</taxon>
        <taxon>Malvaceae</taxon>
        <taxon>Malvoideae</taxon>
        <taxon>Gossypium</taxon>
    </lineage>
</organism>
<dbReference type="Proteomes" id="UP000593573">
    <property type="component" value="Unassembled WGS sequence"/>
</dbReference>
<sequence>FTLLVVPRQLRRRLTLPFVSDQLPT</sequence>
<reference evidence="1 2" key="1">
    <citation type="journal article" date="2019" name="Genome Biol. Evol.">
        <title>Insights into the evolution of the New World diploid cottons (Gossypium, subgenus Houzingenia) based on genome sequencing.</title>
        <authorList>
            <person name="Grover C.E."/>
            <person name="Arick M.A. 2nd"/>
            <person name="Thrash A."/>
            <person name="Conover J.L."/>
            <person name="Sanders W.S."/>
            <person name="Peterson D.G."/>
            <person name="Frelichowski J.E."/>
            <person name="Scheffler J.A."/>
            <person name="Scheffler B.E."/>
            <person name="Wendel J.F."/>
        </authorList>
    </citation>
    <scope>NUCLEOTIDE SEQUENCE [LARGE SCALE GENOMIC DNA]</scope>
    <source>
        <strain evidence="1">57</strain>
        <tissue evidence="1">Leaf</tissue>
    </source>
</reference>
<evidence type="ECO:0000313" key="2">
    <source>
        <dbReference type="Proteomes" id="UP000593573"/>
    </source>
</evidence>
<evidence type="ECO:0000313" key="1">
    <source>
        <dbReference type="EMBL" id="MBA0668077.1"/>
    </source>
</evidence>
<proteinExistence type="predicted"/>
<dbReference type="EMBL" id="JABFAB010000013">
    <property type="protein sequence ID" value="MBA0668077.1"/>
    <property type="molecule type" value="Genomic_DNA"/>
</dbReference>
<dbReference type="AlphaFoldDB" id="A0A7J8VZ34"/>